<sequence>STYYSKNIVGWFVAKIRNCSTWLYININVLFGWGVLPYFNKTSRMIIGILFSLVFLSNRVIPRIIGGFGNWLLPLMLGAPDIRYRFGFTCLLYCSYNSDCCTNRDIILHDTYYVVRHFHYVLRCLFNLKYCFFLWINNQNICFILIYLCIDGVIL</sequence>
<accession>A0A8R1YVF0</accession>
<organism evidence="2 3">
    <name type="scientific">Pristionchus pacificus</name>
    <name type="common">Parasitic nematode worm</name>
    <dbReference type="NCBI Taxonomy" id="54126"/>
    <lineage>
        <taxon>Eukaryota</taxon>
        <taxon>Metazoa</taxon>
        <taxon>Ecdysozoa</taxon>
        <taxon>Nematoda</taxon>
        <taxon>Chromadorea</taxon>
        <taxon>Rhabditida</taxon>
        <taxon>Rhabditina</taxon>
        <taxon>Diplogasteromorpha</taxon>
        <taxon>Diplogasteroidea</taxon>
        <taxon>Neodiplogasteridae</taxon>
        <taxon>Pristionchus</taxon>
    </lineage>
</organism>
<feature type="transmembrane region" description="Helical" evidence="1">
    <location>
        <begin position="21"/>
        <end position="39"/>
    </location>
</feature>
<keyword evidence="3" id="KW-1185">Reference proteome</keyword>
<dbReference type="AlphaFoldDB" id="A0A8R1YVF0"/>
<dbReference type="EnsemblMetazoa" id="PPA40318.1">
    <property type="protein sequence ID" value="PPA40318.1"/>
    <property type="gene ID" value="WBGene00278687"/>
</dbReference>
<protein>
    <recommendedName>
        <fullName evidence="4">Cytochrome c oxidase subunit 1</fullName>
    </recommendedName>
</protein>
<dbReference type="Proteomes" id="UP000005239">
    <property type="component" value="Unassembled WGS sequence"/>
</dbReference>
<evidence type="ECO:0000313" key="2">
    <source>
        <dbReference type="EnsemblMetazoa" id="PPA40318.1"/>
    </source>
</evidence>
<evidence type="ECO:0008006" key="4">
    <source>
        <dbReference type="Google" id="ProtNLM"/>
    </source>
</evidence>
<keyword evidence="1" id="KW-0812">Transmembrane</keyword>
<keyword evidence="1" id="KW-0472">Membrane</keyword>
<name>A0A8R1YVF0_PRIPA</name>
<evidence type="ECO:0000313" key="3">
    <source>
        <dbReference type="Proteomes" id="UP000005239"/>
    </source>
</evidence>
<evidence type="ECO:0000256" key="1">
    <source>
        <dbReference type="SAM" id="Phobius"/>
    </source>
</evidence>
<dbReference type="InterPro" id="IPR036927">
    <property type="entry name" value="Cyt_c_oxase-like_su1_sf"/>
</dbReference>
<reference evidence="2" key="2">
    <citation type="submission" date="2022-06" db="UniProtKB">
        <authorList>
            <consortium name="EnsemblMetazoa"/>
        </authorList>
    </citation>
    <scope>IDENTIFICATION</scope>
    <source>
        <strain evidence="2">PS312</strain>
    </source>
</reference>
<gene>
    <name evidence="2" type="primary">WBGene00278687</name>
</gene>
<reference evidence="3" key="1">
    <citation type="journal article" date="2008" name="Nat. Genet.">
        <title>The Pristionchus pacificus genome provides a unique perspective on nematode lifestyle and parasitism.</title>
        <authorList>
            <person name="Dieterich C."/>
            <person name="Clifton S.W."/>
            <person name="Schuster L.N."/>
            <person name="Chinwalla A."/>
            <person name="Delehaunty K."/>
            <person name="Dinkelacker I."/>
            <person name="Fulton L."/>
            <person name="Fulton R."/>
            <person name="Godfrey J."/>
            <person name="Minx P."/>
            <person name="Mitreva M."/>
            <person name="Roeseler W."/>
            <person name="Tian H."/>
            <person name="Witte H."/>
            <person name="Yang S.P."/>
            <person name="Wilson R.K."/>
            <person name="Sommer R.J."/>
        </authorList>
    </citation>
    <scope>NUCLEOTIDE SEQUENCE [LARGE SCALE GENOMIC DNA]</scope>
    <source>
        <strain evidence="3">PS312</strain>
    </source>
</reference>
<dbReference type="SUPFAM" id="SSF81442">
    <property type="entry name" value="Cytochrome c oxidase subunit I-like"/>
    <property type="match status" value="2"/>
</dbReference>
<proteinExistence type="predicted"/>
<keyword evidence="1" id="KW-1133">Transmembrane helix</keyword>